<keyword evidence="2" id="KW-1185">Reference proteome</keyword>
<organism evidence="1 2">
    <name type="scientific">Halosquirtibacter laminarini</name>
    <dbReference type="NCBI Taxonomy" id="3374600"/>
    <lineage>
        <taxon>Bacteria</taxon>
        <taxon>Pseudomonadati</taxon>
        <taxon>Bacteroidota</taxon>
        <taxon>Bacteroidia</taxon>
        <taxon>Marinilabiliales</taxon>
        <taxon>Prolixibacteraceae</taxon>
        <taxon>Halosquirtibacter</taxon>
    </lineage>
</organism>
<protein>
    <submittedName>
        <fullName evidence="1">Uncharacterized protein</fullName>
    </submittedName>
</protein>
<evidence type="ECO:0000313" key="1">
    <source>
        <dbReference type="EMBL" id="QZE15136.1"/>
    </source>
</evidence>
<proteinExistence type="predicted"/>
<dbReference type="Proteomes" id="UP000826212">
    <property type="component" value="Chromosome"/>
</dbReference>
<sequence length="90" mass="10394">MTNFNVAINRNMRKIGDMLGIPGLTFYSARHSWATIAANEAGVDKYHVHVALNHVDPMMRVTDIYIKKDWSILDKANRKVIDYMKRQKTS</sequence>
<reference evidence="1" key="1">
    <citation type="submission" date="2021-08" db="EMBL/GenBank/DDBJ databases">
        <title>Novel anaerobic bacterium isolated from sea squirt in East Sea, Republic of Korea.</title>
        <authorList>
            <person name="Nguyen T.H."/>
            <person name="Li Z."/>
            <person name="Lee Y.-J."/>
            <person name="Ko J."/>
            <person name="Kim S.-G."/>
        </authorList>
    </citation>
    <scope>NUCLEOTIDE SEQUENCE</scope>
    <source>
        <strain evidence="1">KCTC 25031</strain>
    </source>
</reference>
<gene>
    <name evidence="1" type="ORF">K4L44_04710</name>
</gene>
<evidence type="ECO:0000313" key="2">
    <source>
        <dbReference type="Proteomes" id="UP000826212"/>
    </source>
</evidence>
<name>A0AC61NLU9_9BACT</name>
<accession>A0AC61NLU9</accession>
<dbReference type="EMBL" id="CP081303">
    <property type="protein sequence ID" value="QZE15136.1"/>
    <property type="molecule type" value="Genomic_DNA"/>
</dbReference>